<protein>
    <submittedName>
        <fullName evidence="1">Uncharacterized protein</fullName>
    </submittedName>
</protein>
<name>A0A4R1KPK3_9PAST</name>
<gene>
    <name evidence="1" type="ORF">EV692_2238</name>
</gene>
<reference evidence="1 2" key="1">
    <citation type="submission" date="2019-03" db="EMBL/GenBank/DDBJ databases">
        <title>Genomic Encyclopedia of Type Strains, Phase IV (KMG-IV): sequencing the most valuable type-strain genomes for metagenomic binning, comparative biology and taxonomic classification.</title>
        <authorList>
            <person name="Goeker M."/>
        </authorList>
    </citation>
    <scope>NUCLEOTIDE SEQUENCE [LARGE SCALE GENOMIC DNA]</scope>
    <source>
        <strain evidence="1 2">DSM 10053</strain>
    </source>
</reference>
<sequence length="57" mass="6502">MSKLLDQIRNCNVEWKPLGEVLIRTKGTKITANEMKNLHKENAPLKIFAGGKNRCFC</sequence>
<dbReference type="RefSeq" id="WP_243640875.1">
    <property type="nucleotide sequence ID" value="NZ_CP170642.1"/>
</dbReference>
<proteinExistence type="predicted"/>
<dbReference type="EMBL" id="SMGJ01000009">
    <property type="protein sequence ID" value="TCK66965.1"/>
    <property type="molecule type" value="Genomic_DNA"/>
</dbReference>
<accession>A0A4R1KPK3</accession>
<evidence type="ECO:0000313" key="1">
    <source>
        <dbReference type="EMBL" id="TCK66965.1"/>
    </source>
</evidence>
<organism evidence="1 2">
    <name type="scientific">Lonepinella koalarum</name>
    <dbReference type="NCBI Taxonomy" id="53417"/>
    <lineage>
        <taxon>Bacteria</taxon>
        <taxon>Pseudomonadati</taxon>
        <taxon>Pseudomonadota</taxon>
        <taxon>Gammaproteobacteria</taxon>
        <taxon>Pasteurellales</taxon>
        <taxon>Pasteurellaceae</taxon>
        <taxon>Lonepinella</taxon>
    </lineage>
</organism>
<evidence type="ECO:0000313" key="2">
    <source>
        <dbReference type="Proteomes" id="UP000295496"/>
    </source>
</evidence>
<dbReference type="Proteomes" id="UP000295496">
    <property type="component" value="Unassembled WGS sequence"/>
</dbReference>
<dbReference type="AlphaFoldDB" id="A0A4R1KPK3"/>
<comment type="caution">
    <text evidence="1">The sequence shown here is derived from an EMBL/GenBank/DDBJ whole genome shotgun (WGS) entry which is preliminary data.</text>
</comment>
<keyword evidence="2" id="KW-1185">Reference proteome</keyword>